<comment type="caution">
    <text evidence="1">The sequence shown here is derived from an EMBL/GenBank/DDBJ whole genome shotgun (WGS) entry which is preliminary data.</text>
</comment>
<protein>
    <submittedName>
        <fullName evidence="1">Uncharacterized protein</fullName>
    </submittedName>
</protein>
<dbReference type="Proteomes" id="UP001150581">
    <property type="component" value="Unassembled WGS sequence"/>
</dbReference>
<name>A0ACC1I841_9FUNG</name>
<gene>
    <name evidence="1" type="ORF">LPJ66_008524</name>
</gene>
<reference evidence="1" key="1">
    <citation type="submission" date="2022-07" db="EMBL/GenBank/DDBJ databases">
        <title>Phylogenomic reconstructions and comparative analyses of Kickxellomycotina fungi.</title>
        <authorList>
            <person name="Reynolds N.K."/>
            <person name="Stajich J.E."/>
            <person name="Barry K."/>
            <person name="Grigoriev I.V."/>
            <person name="Crous P."/>
            <person name="Smith M.E."/>
        </authorList>
    </citation>
    <scope>NUCLEOTIDE SEQUENCE</scope>
    <source>
        <strain evidence="1">Benny 63K</strain>
    </source>
</reference>
<feature type="non-terminal residue" evidence="1">
    <location>
        <position position="1"/>
    </location>
</feature>
<evidence type="ECO:0000313" key="2">
    <source>
        <dbReference type="Proteomes" id="UP001150581"/>
    </source>
</evidence>
<proteinExistence type="predicted"/>
<organism evidence="1 2">
    <name type="scientific">Kickxella alabastrina</name>
    <dbReference type="NCBI Taxonomy" id="61397"/>
    <lineage>
        <taxon>Eukaryota</taxon>
        <taxon>Fungi</taxon>
        <taxon>Fungi incertae sedis</taxon>
        <taxon>Zoopagomycota</taxon>
        <taxon>Kickxellomycotina</taxon>
        <taxon>Kickxellomycetes</taxon>
        <taxon>Kickxellales</taxon>
        <taxon>Kickxellaceae</taxon>
        <taxon>Kickxella</taxon>
    </lineage>
</organism>
<dbReference type="EMBL" id="JANBPG010001733">
    <property type="protein sequence ID" value="KAJ1888533.1"/>
    <property type="molecule type" value="Genomic_DNA"/>
</dbReference>
<keyword evidence="2" id="KW-1185">Reference proteome</keyword>
<accession>A0ACC1I841</accession>
<sequence length="322" mass="36649">YLSDLQCRSMENYAFGGATTNNGNITALPVKSLVQMPSTDQQVKLFNVYHMLTVSGSAYRDDVAVFTAGANEIFRSVEGILAGTLDPDYLPFMISSNLKGQMLSLKEQGVSRFILFSLPPIDDSPRSKLGNYPDAIRDTVNRINIALEKVVVEIREEDKLYETDPKRRLKWIQYVSFRDIINVLEQKPVLKALNIKSTRLPCLKTLKYDVDLGSDFYNFLELVTHANTIPVCENPDEYFYWDASHFSAQIHRIIGYILDEAVDRLEAGEHWNIDADKVLGIIKDNELNTPIVLPKGFASTPFITTLFKKYPIFRLGFRVFML</sequence>
<evidence type="ECO:0000313" key="1">
    <source>
        <dbReference type="EMBL" id="KAJ1888533.1"/>
    </source>
</evidence>